<feature type="compositionally biased region" description="Basic and acidic residues" evidence="3">
    <location>
        <begin position="1165"/>
        <end position="1174"/>
    </location>
</feature>
<protein>
    <recommendedName>
        <fullName evidence="6">Leucine-rich repeat flightless-interacting protein 1</fullName>
    </recommendedName>
</protein>
<dbReference type="InterPro" id="IPR019139">
    <property type="entry name" value="LRRFIP1/2"/>
</dbReference>
<comment type="similarity">
    <text evidence="1">Belongs to the LRRFIP family.</text>
</comment>
<feature type="compositionally biased region" description="Low complexity" evidence="3">
    <location>
        <begin position="531"/>
        <end position="541"/>
    </location>
</feature>
<feature type="region of interest" description="Disordered" evidence="3">
    <location>
        <begin position="517"/>
        <end position="594"/>
    </location>
</feature>
<name>A0AAE1EHR2_PETCI</name>
<dbReference type="GO" id="GO:0006355">
    <property type="term" value="P:regulation of DNA-templated transcription"/>
    <property type="evidence" value="ECO:0007669"/>
    <property type="project" value="InterPro"/>
</dbReference>
<dbReference type="EMBL" id="JAWQEG010007288">
    <property type="protein sequence ID" value="KAK3852702.1"/>
    <property type="molecule type" value="Genomic_DNA"/>
</dbReference>
<feature type="compositionally biased region" description="Basic and acidic residues" evidence="3">
    <location>
        <begin position="167"/>
        <end position="177"/>
    </location>
</feature>
<keyword evidence="5" id="KW-1185">Reference proteome</keyword>
<feature type="compositionally biased region" description="Low complexity" evidence="3">
    <location>
        <begin position="809"/>
        <end position="818"/>
    </location>
</feature>
<dbReference type="Gene3D" id="1.20.5.4090">
    <property type="match status" value="1"/>
</dbReference>
<evidence type="ECO:0000313" key="4">
    <source>
        <dbReference type="EMBL" id="KAK3852702.1"/>
    </source>
</evidence>
<feature type="compositionally biased region" description="Polar residues" evidence="3">
    <location>
        <begin position="420"/>
        <end position="433"/>
    </location>
</feature>
<feature type="compositionally biased region" description="Basic and acidic residues" evidence="3">
    <location>
        <begin position="969"/>
        <end position="1002"/>
    </location>
</feature>
<feature type="region of interest" description="Disordered" evidence="3">
    <location>
        <begin position="682"/>
        <end position="952"/>
    </location>
</feature>
<feature type="compositionally biased region" description="Acidic residues" evidence="3">
    <location>
        <begin position="437"/>
        <end position="453"/>
    </location>
</feature>
<feature type="region of interest" description="Disordered" evidence="3">
    <location>
        <begin position="218"/>
        <end position="238"/>
    </location>
</feature>
<reference evidence="4" key="1">
    <citation type="submission" date="2023-10" db="EMBL/GenBank/DDBJ databases">
        <title>Genome assemblies of two species of porcelain crab, Petrolisthes cinctipes and Petrolisthes manimaculis (Anomura: Porcellanidae).</title>
        <authorList>
            <person name="Angst P."/>
        </authorList>
    </citation>
    <scope>NUCLEOTIDE SEQUENCE</scope>
    <source>
        <strain evidence="4">PB745_01</strain>
        <tissue evidence="4">Gill</tissue>
    </source>
</reference>
<feature type="region of interest" description="Disordered" evidence="3">
    <location>
        <begin position="609"/>
        <end position="645"/>
    </location>
</feature>
<dbReference type="PANTHER" id="PTHR19212">
    <property type="entry name" value="LEUCINE RICH REPEAT IN FLII INTERACTING PROTEIN"/>
    <property type="match status" value="1"/>
</dbReference>
<evidence type="ECO:0000256" key="3">
    <source>
        <dbReference type="SAM" id="MobiDB-lite"/>
    </source>
</evidence>
<keyword evidence="2" id="KW-0175">Coiled coil</keyword>
<evidence type="ECO:0000256" key="2">
    <source>
        <dbReference type="ARBA" id="ARBA00023054"/>
    </source>
</evidence>
<sequence>MSKFLPIFKKKGKGKDEEGIQEPRKKVKGKEEEMLHETKKKRAKVAKVLKEVNPLSSATSTHSHDNKKKKPVKRKAPVPNAKEILGYDRERSKELYVDGTGTVREMPAELFVDETGTVREMPPELYVDEKGEVRECPGKQFTDMTLEDNMRDTGPSTTAIEGVVIPREAEDGTHNVEDNESVNTEDTADVTRVSEYSTLDIDIDKFINSGRCDEDYGLRNEEDVKTESDVYGGGTEDCDQEAYTRNLNEKDDDENCKSALNDGVQTTTSTSHPLVPSESVLGPECINNTYDAQVGEDSAILQGDLELTCHQESQVTERDVEQLYQEPKEANMKNINTEMGNLDIPNSSNHVSYEVKETIPNIPANIDEEENEGDIHICEEKGRGDHNKETREGKDKNEIDGKMEAEGEVGKDEEDVDNLCDQQSSKGEPSIPTSSQDSDDDFDSAQEDWEDDYNESRVESGVQQGNKSLQEQEAEIAQGVEKTIETTNVVLIDRQVGGEAEGVQVGGKSELVETLNEALMCGSGEEDGDQTSRGGQSSTSSVYVDAPSRENSEIQDLSSLAEDVSEGGAEDLESDNKTSGQHPKLTRKVSTASSDVFDEELDELLDEELDRLSEEEETQLRDTPPQDIEAEVEKRNSVSSTDDVVNKDQVDRAVIQSEKVISPETIMPKTDVDIKITDLVEPVREPEPVCNDKSVISKEPSVSQKDGGNQSSEVKSSTSLTVEDVQEQAKDSGYYSLPVSPAVARGSDPPPATCHQHPDDSFGDSEEEGMVTPPCEMTTDSTTTSIPSSEASTPTTETDSTHHGSVILESQVQESSTESETDVLHQVANGEQENVTQVKEESSPEKKESVAIEGESGLHGKQKSLQETVPENAAVSEKDKDSTPLTSGEKSGSGDNQKSLQLTMPKHTAAGTKDEVALSTRSGSSTPTPRHVRHKTSMSGGEEGAFSPDPVGDHFLRQAVCLSHEEAEARLAQRRAARAEARELRLRELEKQQHEQDNEDNKTPSASPYPDVSGGRGGGAGRTGGGRGAGVNCIAGTQFSSRRSSEDSTTDETLPTNVREMRSELKELDEKFRKAMITNAQLDNEKATLTFEVELMKDRYTELEETHTQLSKEHRKKCTEYEQLRKVSTKLQEEVKMLRALLQERDQLIQEYGLVVIGEEENGEDETKAEKEKKEEEDDVEDLSPRKIAVKKALISQEAAELISKGAAHGSLDVRLRKFGEEKNDLEDQVRRLKLELEEERSKNRRRENGLDYEKQKEQSKTVNEYKFRVQKAEAEVSTLQANVARLDALSTRYKCQSEELEKSEEELKMEKRKLQRELRDAQSRLEELETTNNHLIKRFDKLKNARSNLLKDLSQDPA</sequence>
<feature type="compositionally biased region" description="Gly residues" evidence="3">
    <location>
        <begin position="1014"/>
        <end position="1029"/>
    </location>
</feature>
<comment type="caution">
    <text evidence="4">The sequence shown here is derived from an EMBL/GenBank/DDBJ whole genome shotgun (WGS) entry which is preliminary data.</text>
</comment>
<feature type="compositionally biased region" description="Acidic residues" evidence="3">
    <location>
        <begin position="563"/>
        <end position="573"/>
    </location>
</feature>
<feature type="compositionally biased region" description="Basic and acidic residues" evidence="3">
    <location>
        <begin position="838"/>
        <end position="850"/>
    </location>
</feature>
<feature type="compositionally biased region" description="Basic residues" evidence="3">
    <location>
        <begin position="65"/>
        <end position="76"/>
    </location>
</feature>
<dbReference type="PANTHER" id="PTHR19212:SF0">
    <property type="entry name" value="LD07988P"/>
    <property type="match status" value="1"/>
</dbReference>
<feature type="region of interest" description="Disordered" evidence="3">
    <location>
        <begin position="1159"/>
        <end position="1183"/>
    </location>
</feature>
<feature type="region of interest" description="Disordered" evidence="3">
    <location>
        <begin position="138"/>
        <end position="188"/>
    </location>
</feature>
<feature type="compositionally biased region" description="Basic and acidic residues" evidence="3">
    <location>
        <begin position="14"/>
        <end position="37"/>
    </location>
</feature>
<evidence type="ECO:0000313" key="5">
    <source>
        <dbReference type="Proteomes" id="UP001286313"/>
    </source>
</evidence>
<feature type="region of interest" description="Disordered" evidence="3">
    <location>
        <begin position="1"/>
        <end position="86"/>
    </location>
</feature>
<feature type="compositionally biased region" description="Polar residues" evidence="3">
    <location>
        <begin position="700"/>
        <end position="721"/>
    </location>
</feature>
<feature type="compositionally biased region" description="Low complexity" evidence="3">
    <location>
        <begin position="772"/>
        <end position="798"/>
    </location>
</feature>
<proteinExistence type="inferred from homology"/>
<dbReference type="Pfam" id="PF09738">
    <property type="entry name" value="LRRFIP"/>
    <property type="match status" value="1"/>
</dbReference>
<feature type="compositionally biased region" description="Basic and acidic residues" evidence="3">
    <location>
        <begin position="373"/>
        <end position="410"/>
    </location>
</feature>
<feature type="compositionally biased region" description="Polar residues" evidence="3">
    <location>
        <begin position="883"/>
        <end position="902"/>
    </location>
</feature>
<feature type="region of interest" description="Disordered" evidence="3">
    <location>
        <begin position="366"/>
        <end position="474"/>
    </location>
</feature>
<evidence type="ECO:0008006" key="6">
    <source>
        <dbReference type="Google" id="ProtNLM"/>
    </source>
</evidence>
<feature type="region of interest" description="Disordered" evidence="3">
    <location>
        <begin position="969"/>
        <end position="1059"/>
    </location>
</feature>
<evidence type="ECO:0000256" key="1">
    <source>
        <dbReference type="ARBA" id="ARBA00008275"/>
    </source>
</evidence>
<feature type="compositionally biased region" description="Basic and acidic residues" evidence="3">
    <location>
        <begin position="218"/>
        <end position="228"/>
    </location>
</feature>
<gene>
    <name evidence="4" type="ORF">Pcinc_040723</name>
</gene>
<feature type="compositionally biased region" description="Basic residues" evidence="3">
    <location>
        <begin position="38"/>
        <end position="47"/>
    </location>
</feature>
<accession>A0AAE1EHR2</accession>
<feature type="region of interest" description="Disordered" evidence="3">
    <location>
        <begin position="1237"/>
        <end position="1260"/>
    </location>
</feature>
<feature type="compositionally biased region" description="Polar residues" evidence="3">
    <location>
        <begin position="461"/>
        <end position="471"/>
    </location>
</feature>
<feature type="compositionally biased region" description="Low complexity" evidence="3">
    <location>
        <begin position="919"/>
        <end position="929"/>
    </location>
</feature>
<organism evidence="4 5">
    <name type="scientific">Petrolisthes cinctipes</name>
    <name type="common">Flat porcelain crab</name>
    <dbReference type="NCBI Taxonomy" id="88211"/>
    <lineage>
        <taxon>Eukaryota</taxon>
        <taxon>Metazoa</taxon>
        <taxon>Ecdysozoa</taxon>
        <taxon>Arthropoda</taxon>
        <taxon>Crustacea</taxon>
        <taxon>Multicrustacea</taxon>
        <taxon>Malacostraca</taxon>
        <taxon>Eumalacostraca</taxon>
        <taxon>Eucarida</taxon>
        <taxon>Decapoda</taxon>
        <taxon>Pleocyemata</taxon>
        <taxon>Anomura</taxon>
        <taxon>Galatheoidea</taxon>
        <taxon>Porcellanidae</taxon>
        <taxon>Petrolisthes</taxon>
    </lineage>
</organism>
<dbReference type="Proteomes" id="UP001286313">
    <property type="component" value="Unassembled WGS sequence"/>
</dbReference>